<keyword evidence="6" id="KW-1015">Disulfide bond</keyword>
<evidence type="ECO:0000256" key="8">
    <source>
        <dbReference type="SAM" id="Phobius"/>
    </source>
</evidence>
<keyword evidence="4 6" id="KW-0378">Hydrolase</keyword>
<evidence type="ECO:0000313" key="9">
    <source>
        <dbReference type="EMBL" id="KAJ3558162.1"/>
    </source>
</evidence>
<dbReference type="AlphaFoldDB" id="A0AAD5YNU8"/>
<evidence type="ECO:0000256" key="5">
    <source>
        <dbReference type="ARBA" id="ARBA00023295"/>
    </source>
</evidence>
<dbReference type="InterPro" id="IPR013785">
    <property type="entry name" value="Aldolase_TIM"/>
</dbReference>
<dbReference type="GO" id="GO:0005975">
    <property type="term" value="P:carbohydrate metabolic process"/>
    <property type="evidence" value="ECO:0007669"/>
    <property type="project" value="InterPro"/>
</dbReference>
<dbReference type="Gene3D" id="3.20.20.70">
    <property type="entry name" value="Aldolase class I"/>
    <property type="match status" value="1"/>
</dbReference>
<comment type="caution">
    <text evidence="9">The sequence shown here is derived from an EMBL/GenBank/DDBJ whole genome shotgun (WGS) entry which is preliminary data.</text>
</comment>
<keyword evidence="8" id="KW-1133">Transmembrane helix</keyword>
<dbReference type="InterPro" id="IPR002241">
    <property type="entry name" value="Glyco_hydro_27"/>
</dbReference>
<dbReference type="Proteomes" id="UP001213000">
    <property type="component" value="Unassembled WGS sequence"/>
</dbReference>
<protein>
    <recommendedName>
        <fullName evidence="3 6">Alpha-galactosidase</fullName>
        <ecNumber evidence="3 6">3.2.1.22</ecNumber>
    </recommendedName>
    <alternativeName>
        <fullName evidence="6">Melibiase</fullName>
    </alternativeName>
</protein>
<evidence type="ECO:0000256" key="7">
    <source>
        <dbReference type="SAM" id="MobiDB-lite"/>
    </source>
</evidence>
<feature type="region of interest" description="Disordered" evidence="7">
    <location>
        <begin position="1"/>
        <end position="43"/>
    </location>
</feature>
<name>A0AAD5YNU8_9AGAR</name>
<dbReference type="InterPro" id="IPR017853">
    <property type="entry name" value="GH"/>
</dbReference>
<dbReference type="SUPFAM" id="SSF51445">
    <property type="entry name" value="(Trans)glycosidases"/>
    <property type="match status" value="1"/>
</dbReference>
<dbReference type="EMBL" id="JANIEX010001417">
    <property type="protein sequence ID" value="KAJ3558162.1"/>
    <property type="molecule type" value="Genomic_DNA"/>
</dbReference>
<dbReference type="Pfam" id="PF16499">
    <property type="entry name" value="Melibiase_2"/>
    <property type="match status" value="1"/>
</dbReference>
<evidence type="ECO:0000256" key="4">
    <source>
        <dbReference type="ARBA" id="ARBA00022801"/>
    </source>
</evidence>
<dbReference type="GO" id="GO:0004557">
    <property type="term" value="F:alpha-galactosidase activity"/>
    <property type="evidence" value="ECO:0007669"/>
    <property type="project" value="UniProtKB-EC"/>
</dbReference>
<evidence type="ECO:0000256" key="1">
    <source>
        <dbReference type="ARBA" id="ARBA00001255"/>
    </source>
</evidence>
<dbReference type="PANTHER" id="PTHR11452:SF75">
    <property type="entry name" value="ALPHA-GALACTOSIDASE MEL1"/>
    <property type="match status" value="1"/>
</dbReference>
<dbReference type="PRINTS" id="PR00740">
    <property type="entry name" value="GLHYDRLASE27"/>
</dbReference>
<sequence length="179" mass="19550">MSYAAGQYGATYDSQRDPAPQIQKPPQSTEEPSGPDGRADEEDTPLLGQAAESTQQSKGRKWTFVVTLTPFNIIMAVGVVALAVVGSIFAALSKPSQAVNNKFEVGRLPFMGWNTWNAYHCEINETIILDNAKLIKSLGLLDAGYNYINIDDCYSEKERDSNGDIVASRYKSILPSVVI</sequence>
<evidence type="ECO:0000256" key="6">
    <source>
        <dbReference type="RuleBase" id="RU361168"/>
    </source>
</evidence>
<gene>
    <name evidence="9" type="ORF">NP233_g11560</name>
</gene>
<organism evidence="9 10">
    <name type="scientific">Leucocoprinus birnbaumii</name>
    <dbReference type="NCBI Taxonomy" id="56174"/>
    <lineage>
        <taxon>Eukaryota</taxon>
        <taxon>Fungi</taxon>
        <taxon>Dikarya</taxon>
        <taxon>Basidiomycota</taxon>
        <taxon>Agaricomycotina</taxon>
        <taxon>Agaricomycetes</taxon>
        <taxon>Agaricomycetidae</taxon>
        <taxon>Agaricales</taxon>
        <taxon>Agaricineae</taxon>
        <taxon>Agaricaceae</taxon>
        <taxon>Leucocoprinus</taxon>
    </lineage>
</organism>
<feature type="transmembrane region" description="Helical" evidence="8">
    <location>
        <begin position="71"/>
        <end position="92"/>
    </location>
</feature>
<evidence type="ECO:0000256" key="3">
    <source>
        <dbReference type="ARBA" id="ARBA00012755"/>
    </source>
</evidence>
<evidence type="ECO:0000256" key="2">
    <source>
        <dbReference type="ARBA" id="ARBA00009743"/>
    </source>
</evidence>
<comment type="catalytic activity">
    <reaction evidence="1 6">
        <text>Hydrolysis of terminal, non-reducing alpha-D-galactose residues in alpha-D-galactosides, including galactose oligosaccharides, galactomannans and galactolipids.</text>
        <dbReference type="EC" id="3.2.1.22"/>
    </reaction>
</comment>
<keyword evidence="8" id="KW-0812">Transmembrane</keyword>
<keyword evidence="8" id="KW-0472">Membrane</keyword>
<comment type="similarity">
    <text evidence="2 6">Belongs to the glycosyl hydrolase 27 family.</text>
</comment>
<evidence type="ECO:0000313" key="10">
    <source>
        <dbReference type="Proteomes" id="UP001213000"/>
    </source>
</evidence>
<accession>A0AAD5YNU8</accession>
<dbReference type="PANTHER" id="PTHR11452">
    <property type="entry name" value="ALPHA-GALACTOSIDASE/ALPHA-N-ACETYLGALACTOSAMINIDASE"/>
    <property type="match status" value="1"/>
</dbReference>
<dbReference type="EC" id="3.2.1.22" evidence="3 6"/>
<proteinExistence type="inferred from homology"/>
<reference evidence="9" key="1">
    <citation type="submission" date="2022-07" db="EMBL/GenBank/DDBJ databases">
        <title>Genome Sequence of Leucocoprinus birnbaumii.</title>
        <authorList>
            <person name="Buettner E."/>
        </authorList>
    </citation>
    <scope>NUCLEOTIDE SEQUENCE</scope>
    <source>
        <strain evidence="9">VT141</strain>
    </source>
</reference>
<keyword evidence="5 6" id="KW-0326">Glycosidase</keyword>
<keyword evidence="10" id="KW-1185">Reference proteome</keyword>